<reference evidence="2 3" key="1">
    <citation type="submission" date="2024-06" db="EMBL/GenBank/DDBJ databases">
        <title>Genomic Encyclopedia of Type Strains, Phase IV (KMG-IV): sequencing the most valuable type-strain genomes for metagenomic binning, comparative biology and taxonomic classification.</title>
        <authorList>
            <person name="Goeker M."/>
        </authorList>
    </citation>
    <scope>NUCLEOTIDE SEQUENCE [LARGE SCALE GENOMIC DNA]</scope>
    <source>
        <strain evidence="2 3">DSM 105042</strain>
    </source>
</reference>
<evidence type="ECO:0000256" key="1">
    <source>
        <dbReference type="SAM" id="SignalP"/>
    </source>
</evidence>
<dbReference type="EMBL" id="JBEPLJ010000005">
    <property type="protein sequence ID" value="MET3585501.1"/>
    <property type="molecule type" value="Genomic_DNA"/>
</dbReference>
<evidence type="ECO:0000313" key="2">
    <source>
        <dbReference type="EMBL" id="MET3585501.1"/>
    </source>
</evidence>
<gene>
    <name evidence="2" type="ORF">ABID21_001610</name>
</gene>
<evidence type="ECO:0000313" key="3">
    <source>
        <dbReference type="Proteomes" id="UP001549031"/>
    </source>
</evidence>
<feature type="signal peptide" evidence="1">
    <location>
        <begin position="1"/>
        <end position="22"/>
    </location>
</feature>
<name>A0ABV2H4M6_9HYPH</name>
<feature type="chain" id="PRO_5047065105" evidence="1">
    <location>
        <begin position="23"/>
        <end position="224"/>
    </location>
</feature>
<accession>A0ABV2H4M6</accession>
<keyword evidence="3" id="KW-1185">Reference proteome</keyword>
<comment type="caution">
    <text evidence="2">The sequence shown here is derived from an EMBL/GenBank/DDBJ whole genome shotgun (WGS) entry which is preliminary data.</text>
</comment>
<sequence length="224" mass="23325">MRELFALPLVASVALLPGFATAERTCGAVASDAGSPGSSSTTCKMPLGVLLAQTDTLATESETVDPVEPSDVDAGGWLDRAKQAVQDAGREIGEAATATGRSAAEYLSDNPDLNRQVLEFGQDLGVPGFGAAPASGARLDATLGSDGQLHIEAAGLPGNQEVHLGWLDQERFVALETLRTGDNGRIDTMVAMPADLTVNQQVTLAVETADRRLRLASDPITVER</sequence>
<proteinExistence type="predicted"/>
<protein>
    <submittedName>
        <fullName evidence="2">Uncharacterized protein</fullName>
    </submittedName>
</protein>
<dbReference type="RefSeq" id="WP_247243452.1">
    <property type="nucleotide sequence ID" value="NZ_JALJRA010000005.1"/>
</dbReference>
<keyword evidence="1" id="KW-0732">Signal</keyword>
<dbReference type="Proteomes" id="UP001549031">
    <property type="component" value="Unassembled WGS sequence"/>
</dbReference>
<organism evidence="2 3">
    <name type="scientific">Pseudorhizobium tarimense</name>
    <dbReference type="NCBI Taxonomy" id="1079109"/>
    <lineage>
        <taxon>Bacteria</taxon>
        <taxon>Pseudomonadati</taxon>
        <taxon>Pseudomonadota</taxon>
        <taxon>Alphaproteobacteria</taxon>
        <taxon>Hyphomicrobiales</taxon>
        <taxon>Rhizobiaceae</taxon>
        <taxon>Rhizobium/Agrobacterium group</taxon>
        <taxon>Pseudorhizobium</taxon>
    </lineage>
</organism>